<feature type="signal peptide" evidence="1">
    <location>
        <begin position="1"/>
        <end position="21"/>
    </location>
</feature>
<evidence type="ECO:0000313" key="2">
    <source>
        <dbReference type="EMBL" id="HEN14845.1"/>
    </source>
</evidence>
<accession>A0A7C2JYA5</accession>
<organism evidence="2">
    <name type="scientific">Schlesneria paludicola</name>
    <dbReference type="NCBI Taxonomy" id="360056"/>
    <lineage>
        <taxon>Bacteria</taxon>
        <taxon>Pseudomonadati</taxon>
        <taxon>Planctomycetota</taxon>
        <taxon>Planctomycetia</taxon>
        <taxon>Planctomycetales</taxon>
        <taxon>Planctomycetaceae</taxon>
        <taxon>Schlesneria</taxon>
    </lineage>
</organism>
<comment type="caution">
    <text evidence="2">The sequence shown here is derived from an EMBL/GenBank/DDBJ whole genome shotgun (WGS) entry which is preliminary data.</text>
</comment>
<gene>
    <name evidence="2" type="ORF">ENQ76_05165</name>
</gene>
<dbReference type="AlphaFoldDB" id="A0A7C2JYA5"/>
<evidence type="ECO:0000256" key="1">
    <source>
        <dbReference type="SAM" id="SignalP"/>
    </source>
</evidence>
<dbReference type="EMBL" id="DSOK01000153">
    <property type="protein sequence ID" value="HEN14845.1"/>
    <property type="molecule type" value="Genomic_DNA"/>
</dbReference>
<proteinExistence type="predicted"/>
<reference evidence="2" key="1">
    <citation type="journal article" date="2020" name="mSystems">
        <title>Genome- and Community-Level Interaction Insights into Carbon Utilization and Element Cycling Functions of Hydrothermarchaeota in Hydrothermal Sediment.</title>
        <authorList>
            <person name="Zhou Z."/>
            <person name="Liu Y."/>
            <person name="Xu W."/>
            <person name="Pan J."/>
            <person name="Luo Z.H."/>
            <person name="Li M."/>
        </authorList>
    </citation>
    <scope>NUCLEOTIDE SEQUENCE [LARGE SCALE GENOMIC DNA]</scope>
    <source>
        <strain evidence="2">SpSt-339</strain>
    </source>
</reference>
<feature type="chain" id="PRO_5028259246" evidence="1">
    <location>
        <begin position="22"/>
        <end position="128"/>
    </location>
</feature>
<sequence length="128" mass="14245">MSMRLAFCGLLGLLGLVSVEAAPGERVVRLNIVFVNFCDGLNLTIRDRLGVVGFHTGCSQNEFATGDQFVTMDGEQGVSVEFFDKTIGRRVRIDVFQTGFRAGNFYQYDVRTETLLRYGDWESAPPPP</sequence>
<protein>
    <submittedName>
        <fullName evidence="2">Uncharacterized protein</fullName>
    </submittedName>
</protein>
<keyword evidence="1" id="KW-0732">Signal</keyword>
<name>A0A7C2JYA5_9PLAN</name>